<dbReference type="GO" id="GO:0006508">
    <property type="term" value="P:proteolysis"/>
    <property type="evidence" value="ECO:0007669"/>
    <property type="project" value="UniProtKB-KW"/>
</dbReference>
<proteinExistence type="predicted"/>
<dbReference type="Pfam" id="PF05673">
    <property type="entry name" value="DUF815"/>
    <property type="match status" value="1"/>
</dbReference>
<dbReference type="EMBL" id="CBLY010000006">
    <property type="protein sequence ID" value="CDG34184.1"/>
    <property type="molecule type" value="Genomic_DNA"/>
</dbReference>
<dbReference type="PANTHER" id="PTHR42935">
    <property type="entry name" value="SLR0930 PROTEIN"/>
    <property type="match status" value="1"/>
</dbReference>
<accession>A0A7U7G6T8</accession>
<dbReference type="RefSeq" id="WP_043560698.1">
    <property type="nucleotide sequence ID" value="NZ_CBLY010000006.1"/>
</dbReference>
<dbReference type="SUPFAM" id="SSF52540">
    <property type="entry name" value="P-loop containing nucleoside triphosphate hydrolases"/>
    <property type="match status" value="1"/>
</dbReference>
<gene>
    <name evidence="1" type="ORF">SACS_1446</name>
</gene>
<keyword evidence="1" id="KW-0645">Protease</keyword>
<dbReference type="Proteomes" id="UP000027590">
    <property type="component" value="Unassembled WGS sequence"/>
</dbReference>
<dbReference type="InterPro" id="IPR008533">
    <property type="entry name" value="DUF815"/>
</dbReference>
<dbReference type="AlphaFoldDB" id="A0A7U7G6T8"/>
<name>A0A7U7G6T8_9PROT</name>
<organism evidence="1 2">
    <name type="scientific">Parasaccharibacter apium</name>
    <dbReference type="NCBI Taxonomy" id="1510841"/>
    <lineage>
        <taxon>Bacteria</taxon>
        <taxon>Pseudomonadati</taxon>
        <taxon>Pseudomonadota</taxon>
        <taxon>Alphaproteobacteria</taxon>
        <taxon>Acetobacterales</taxon>
        <taxon>Acetobacteraceae</taxon>
        <taxon>Parasaccharibacter</taxon>
    </lineage>
</organism>
<comment type="caution">
    <text evidence="1">The sequence shown here is derived from an EMBL/GenBank/DDBJ whole genome shotgun (WGS) entry which is preliminary data.</text>
</comment>
<reference evidence="1 2" key="1">
    <citation type="journal article" date="2014" name="Genome Biol. Evol.">
        <title>Acetic acid bacteria genomes reveal functional traits for adaptation to life in insect guts.</title>
        <authorList>
            <person name="Chouaia B."/>
            <person name="Gaiarsa S."/>
            <person name="Crotti E."/>
            <person name="Comandatore F."/>
            <person name="Degli Esposti M."/>
            <person name="Ricci I."/>
            <person name="Alma A."/>
            <person name="Favia G."/>
            <person name="Bandi C."/>
            <person name="Daffonchio D."/>
        </authorList>
    </citation>
    <scope>NUCLEOTIDE SEQUENCE [LARGE SCALE GENOMIC DNA]</scope>
    <source>
        <strain evidence="2">AM169</strain>
    </source>
</reference>
<dbReference type="Gene3D" id="3.40.50.300">
    <property type="entry name" value="P-loop containing nucleotide triphosphate hydrolases"/>
    <property type="match status" value="1"/>
</dbReference>
<protein>
    <submittedName>
        <fullName evidence="1">ATP-DEPENDENT PROTEASE SUBUNIT</fullName>
    </submittedName>
</protein>
<keyword evidence="1" id="KW-0378">Hydrolase</keyword>
<reference evidence="1 2" key="2">
    <citation type="journal article" date="2014" name="PLoS ONE">
        <title>Evolution of mitochondria reconstructed from the energy metabolism of living bacteria.</title>
        <authorList>
            <person name="Degli Esposti M."/>
            <person name="Chouaia B."/>
            <person name="Comandatore F."/>
            <person name="Crotti E."/>
            <person name="Sassera D."/>
            <person name="Lievens P.M."/>
            <person name="Daffonchio D."/>
            <person name="Bandi C."/>
        </authorList>
    </citation>
    <scope>NUCLEOTIDE SEQUENCE [LARGE SCALE GENOMIC DNA]</scope>
    <source>
        <strain evidence="2">AM169</strain>
    </source>
</reference>
<dbReference type="PANTHER" id="PTHR42935:SF1">
    <property type="entry name" value="SLR0930 PROTEIN"/>
    <property type="match status" value="1"/>
</dbReference>
<dbReference type="GO" id="GO:0008233">
    <property type="term" value="F:peptidase activity"/>
    <property type="evidence" value="ECO:0007669"/>
    <property type="project" value="UniProtKB-KW"/>
</dbReference>
<sequence>MPATALLPLLNRIAESLERMAPPPADPAMLDDPTQDSFIWQGGSGHLLPIPHMQAVPLKLLKGIDRQIRQVMGNTRFFAHGLAANNVMLWGARGMGKSSLVKACLLAVNEEQRRNGHPPLALIEIPRDDLATLPQLLALLRRTSRRVILFCDDLSFETQDADYKSLKSVLDGGIAGRPDNVLVYATSNRRHLMPQNMIENEAGDAINPGEAIEEKVSLSDRFGLWIGLYGASQPHYLSIIDAYAEERQLPIAREELHRRALQWAMQRGSRSGRVASQFITALSAELAEEAR</sequence>
<evidence type="ECO:0000313" key="1">
    <source>
        <dbReference type="EMBL" id="CDG34184.1"/>
    </source>
</evidence>
<evidence type="ECO:0000313" key="2">
    <source>
        <dbReference type="Proteomes" id="UP000027590"/>
    </source>
</evidence>
<dbReference type="InterPro" id="IPR027417">
    <property type="entry name" value="P-loop_NTPase"/>
</dbReference>